<comment type="catalytic activity">
    <reaction evidence="21">
        <text>3-hydroxy-L-kynurenine + glyoxylate = xanthurenate + glycine + H2O</text>
        <dbReference type="Rhea" id="RHEA:65900"/>
        <dbReference type="ChEBI" id="CHEBI:15377"/>
        <dbReference type="ChEBI" id="CHEBI:36655"/>
        <dbReference type="ChEBI" id="CHEBI:57305"/>
        <dbReference type="ChEBI" id="CHEBI:58125"/>
        <dbReference type="ChEBI" id="CHEBI:71201"/>
        <dbReference type="EC" id="2.6.1.63"/>
    </reaction>
    <physiologicalReaction direction="left-to-right" evidence="21">
        <dbReference type="Rhea" id="RHEA:65901"/>
    </physiologicalReaction>
</comment>
<comment type="pathway">
    <text evidence="13">Amino-acid degradation; L-kynurenine degradation; kynurenate from L-kynurenine: step 1/2.</text>
</comment>
<evidence type="ECO:0000256" key="14">
    <source>
        <dbReference type="ARBA" id="ARBA00029778"/>
    </source>
</evidence>
<evidence type="ECO:0000256" key="8">
    <source>
        <dbReference type="ARBA" id="ARBA00022576"/>
    </source>
</evidence>
<dbReference type="GO" id="GO:0070189">
    <property type="term" value="P:kynurenine metabolic process"/>
    <property type="evidence" value="ECO:0007669"/>
    <property type="project" value="UniProtKB-ARBA"/>
</dbReference>
<dbReference type="PANTHER" id="PTHR43807:SF6">
    <property type="entry name" value="KYNURENINE--OXOGLUTARATE TRANSAMINASE 3"/>
    <property type="match status" value="1"/>
</dbReference>
<comment type="catalytic activity">
    <reaction evidence="19">
        <text>L-kynurenine + 2-oxoglutarate = kynurenate + L-glutamate + H2O</text>
        <dbReference type="Rhea" id="RHEA:65560"/>
        <dbReference type="ChEBI" id="CHEBI:15377"/>
        <dbReference type="ChEBI" id="CHEBI:16810"/>
        <dbReference type="ChEBI" id="CHEBI:29985"/>
        <dbReference type="ChEBI" id="CHEBI:57959"/>
        <dbReference type="ChEBI" id="CHEBI:58454"/>
        <dbReference type="EC" id="2.6.1.7"/>
    </reaction>
    <physiologicalReaction direction="left-to-right" evidence="19">
        <dbReference type="Rhea" id="RHEA:65561"/>
    </physiologicalReaction>
</comment>
<dbReference type="AlphaFoldDB" id="A0AB34HRI0"/>
<evidence type="ECO:0000259" key="24">
    <source>
        <dbReference type="Pfam" id="PF00155"/>
    </source>
</evidence>
<dbReference type="EC" id="2.6.1.63" evidence="6"/>
<accession>A0AB34HRI0</accession>
<evidence type="ECO:0000256" key="1">
    <source>
        <dbReference type="ARBA" id="ARBA00001933"/>
    </source>
</evidence>
<dbReference type="InterPro" id="IPR015422">
    <property type="entry name" value="PyrdxlP-dep_Trfase_small"/>
</dbReference>
<dbReference type="InterPro" id="IPR015421">
    <property type="entry name" value="PyrdxlP-dep_Trfase_major"/>
</dbReference>
<evidence type="ECO:0000256" key="21">
    <source>
        <dbReference type="ARBA" id="ARBA00047888"/>
    </source>
</evidence>
<evidence type="ECO:0000256" key="15">
    <source>
        <dbReference type="ARBA" id="ARBA00030993"/>
    </source>
</evidence>
<evidence type="ECO:0000256" key="2">
    <source>
        <dbReference type="ARBA" id="ARBA00007441"/>
    </source>
</evidence>
<proteinExistence type="inferred from homology"/>
<name>A0AB34HRI0_ESCRO</name>
<dbReference type="GO" id="GO:0016212">
    <property type="term" value="F:kynurenine-oxoglutarate transaminase activity"/>
    <property type="evidence" value="ECO:0007669"/>
    <property type="project" value="UniProtKB-EC"/>
</dbReference>
<evidence type="ECO:0000256" key="17">
    <source>
        <dbReference type="ARBA" id="ARBA00031371"/>
    </source>
</evidence>
<evidence type="ECO:0000256" key="7">
    <source>
        <dbReference type="ARBA" id="ARBA00019100"/>
    </source>
</evidence>
<evidence type="ECO:0000256" key="18">
    <source>
        <dbReference type="ARBA" id="ARBA00031600"/>
    </source>
</evidence>
<sequence>MFLARGRLCTLGNRPKFLKTICASKILGLSTSACKAVVWSRQAKHSLGWGWGQDIVAVRNEATVLLPEIWAASVAVFSQDLSAQDPVPSSGMEWVELVHSCVCERDLIMLVTVVPRHCRSQPPCTLHRPHYPDVWSNTSLDCFCEDIFQKMSLKFKNAKRIEGLDSNVWIEFTKLAADPSVVNLGQGLPDISPPVYVKEELSKIAAIDSLNQYTRGFGHPSLVKALSCLYEKFYQNQINPNKEILVTVGAYGSLFNAIQGLIDEGDEVIVIVPFYDCYEPMVRMAGAIPIFIPLRSKPLDGKKWSSSDWTLDPQELASKFNSKTKAIILNTPHNPLGKVYTKDELQVIADLCIKYDTLCISDEVYEWLVYTGNKHFKIATFPGMWERTVTIGSAGKTFSVTGWKLGWSIGPKHLMKHLQTVQQNTVYTCATPLQEALAQALWIDIKRMDDPECYFNSLPKELEVKRNRMVHLLESVGLKPIVPDGGYFIIADVSSLDTDLSDMKNSNEPYDYKFVKWMTKNKKLSAIPVSAFCNAETKLQFEKFVRFCFIKKDSTLDAAEEIIKAWSRQKF</sequence>
<evidence type="ECO:0000256" key="19">
    <source>
        <dbReference type="ARBA" id="ARBA00047478"/>
    </source>
</evidence>
<dbReference type="Pfam" id="PF00155">
    <property type="entry name" value="Aminotran_1_2"/>
    <property type="match status" value="1"/>
</dbReference>
<evidence type="ECO:0000256" key="6">
    <source>
        <dbReference type="ARBA" id="ARBA00013010"/>
    </source>
</evidence>
<protein>
    <recommendedName>
        <fullName evidence="7">Kynurenine--oxoglutarate transaminase 3</fullName>
        <ecNumber evidence="6">2.6.1.63</ecNumber>
        <ecNumber evidence="5">2.6.1.7</ecNumber>
        <ecNumber evidence="4">4.4.1.13</ecNumber>
    </recommendedName>
    <alternativeName>
        <fullName evidence="18">Cysteine-S-conjugate beta-lyase 2</fullName>
    </alternativeName>
    <alternativeName>
        <fullName evidence="14">Kynurenine aminotransferase 3</fullName>
    </alternativeName>
    <alternativeName>
        <fullName evidence="15">Kynurenine aminotransferase III</fullName>
    </alternativeName>
    <alternativeName>
        <fullName evidence="16">Kynurenine--glyoxylate transaminase</fullName>
    </alternativeName>
    <alternativeName>
        <fullName evidence="17">Kynurenine--oxoglutarate transaminase III</fullName>
    </alternativeName>
</protein>
<dbReference type="FunFam" id="3.90.1150.10:FF:000021">
    <property type="entry name" value="Kynurenine--oxoglutarate transaminase 3"/>
    <property type="match status" value="1"/>
</dbReference>
<evidence type="ECO:0000256" key="23">
    <source>
        <dbReference type="ARBA" id="ARBA00054518"/>
    </source>
</evidence>
<evidence type="ECO:0000313" key="26">
    <source>
        <dbReference type="Proteomes" id="UP001159641"/>
    </source>
</evidence>
<evidence type="ECO:0000256" key="4">
    <source>
        <dbReference type="ARBA" id="ARBA00012224"/>
    </source>
</evidence>
<dbReference type="EC" id="2.6.1.7" evidence="5"/>
<comment type="cofactor">
    <cofactor evidence="1">
        <name>pyridoxal 5'-phosphate</name>
        <dbReference type="ChEBI" id="CHEBI:597326"/>
    </cofactor>
</comment>
<comment type="similarity">
    <text evidence="2">Belongs to the class-I pyridoxal-phosphate-dependent aminotransferase family.</text>
</comment>
<dbReference type="FunFam" id="3.90.1150.10:FF:000275">
    <property type="entry name" value="kynurenine--oxoglutarate transaminase 1"/>
    <property type="match status" value="1"/>
</dbReference>
<dbReference type="InterPro" id="IPR051326">
    <property type="entry name" value="Kynurenine-oxoglutarate_AT"/>
</dbReference>
<evidence type="ECO:0000256" key="9">
    <source>
        <dbReference type="ARBA" id="ARBA00022679"/>
    </source>
</evidence>
<dbReference type="CDD" id="cd00609">
    <property type="entry name" value="AAT_like"/>
    <property type="match status" value="1"/>
</dbReference>
<dbReference type="InterPro" id="IPR004839">
    <property type="entry name" value="Aminotransferase_I/II_large"/>
</dbReference>
<organism evidence="25 26">
    <name type="scientific">Eschrichtius robustus</name>
    <name type="common">California gray whale</name>
    <name type="synonym">Eschrichtius gibbosus</name>
    <dbReference type="NCBI Taxonomy" id="9764"/>
    <lineage>
        <taxon>Eukaryota</taxon>
        <taxon>Metazoa</taxon>
        <taxon>Chordata</taxon>
        <taxon>Craniata</taxon>
        <taxon>Vertebrata</taxon>
        <taxon>Euteleostomi</taxon>
        <taxon>Mammalia</taxon>
        <taxon>Eutheria</taxon>
        <taxon>Laurasiatheria</taxon>
        <taxon>Artiodactyla</taxon>
        <taxon>Whippomorpha</taxon>
        <taxon>Cetacea</taxon>
        <taxon>Mysticeti</taxon>
        <taxon>Eschrichtiidae</taxon>
        <taxon>Eschrichtius</taxon>
    </lineage>
</organism>
<evidence type="ECO:0000256" key="11">
    <source>
        <dbReference type="ARBA" id="ARBA00022990"/>
    </source>
</evidence>
<evidence type="ECO:0000256" key="5">
    <source>
        <dbReference type="ARBA" id="ARBA00012751"/>
    </source>
</evidence>
<dbReference type="Gene3D" id="3.90.1150.10">
    <property type="entry name" value="Aspartate Aminotransferase, domain 1"/>
    <property type="match status" value="1"/>
</dbReference>
<keyword evidence="12" id="KW-0456">Lyase</keyword>
<dbReference type="EMBL" id="JAIQCJ010000966">
    <property type="protein sequence ID" value="KAJ8793515.1"/>
    <property type="molecule type" value="Genomic_DNA"/>
</dbReference>
<keyword evidence="10" id="KW-0663">Pyridoxal phosphate</keyword>
<dbReference type="GO" id="GO:0047804">
    <property type="term" value="F:cysteine-S-conjugate beta-lyase activity"/>
    <property type="evidence" value="ECO:0007669"/>
    <property type="project" value="UniProtKB-EC"/>
</dbReference>
<dbReference type="InterPro" id="IPR015424">
    <property type="entry name" value="PyrdxlP-dep_Trfase"/>
</dbReference>
<evidence type="ECO:0000256" key="10">
    <source>
        <dbReference type="ARBA" id="ARBA00022898"/>
    </source>
</evidence>
<gene>
    <name evidence="25" type="ORF">J1605_019349</name>
</gene>
<comment type="subunit">
    <text evidence="3">Homodimer.</text>
</comment>
<evidence type="ECO:0000256" key="20">
    <source>
        <dbReference type="ARBA" id="ARBA00047677"/>
    </source>
</evidence>
<evidence type="ECO:0000313" key="25">
    <source>
        <dbReference type="EMBL" id="KAJ8793515.1"/>
    </source>
</evidence>
<comment type="function">
    <text evidence="23">Catalyzes the irreversible transamination of the L-tryptophan metabolite L-kynurenine to form kynurenic acid (KA), an intermediate in the tryptophan catabolic pathway which is also a broad spectrum antagonist of the three ionotropic excitatory amino acid receptors among others. May catalyze the beta-elimination of S-conjugates and Se-conjugates of L-(seleno)cysteine, resulting in the cleavage of the C-S or C-Se bond. Has transaminase activity towards L-kynurenine, tryptophan, phenylalanine, serine, cysteine, methionine, histidine, glutamine and asparagine with glyoxylate as an amino group acceptor (in vitro). Has lower activity with 2-oxoglutarate as amino group acceptor (in vitro).</text>
</comment>
<dbReference type="Proteomes" id="UP001159641">
    <property type="component" value="Unassembled WGS sequence"/>
</dbReference>
<evidence type="ECO:0000256" key="13">
    <source>
        <dbReference type="ARBA" id="ARBA00024016"/>
    </source>
</evidence>
<dbReference type="FunFam" id="3.40.640.10:FF:000024">
    <property type="entry name" value="Kynurenine--oxoglutarate transaminase 3"/>
    <property type="match status" value="1"/>
</dbReference>
<dbReference type="GO" id="GO:0005739">
    <property type="term" value="C:mitochondrion"/>
    <property type="evidence" value="ECO:0007669"/>
    <property type="project" value="TreeGrafter"/>
</dbReference>
<comment type="catalytic activity">
    <reaction evidence="22">
        <text>an S-substituted L-cysteine + H2O = a thiol + pyruvate + NH4(+)</text>
        <dbReference type="Rhea" id="RHEA:18121"/>
        <dbReference type="ChEBI" id="CHEBI:15361"/>
        <dbReference type="ChEBI" id="CHEBI:15377"/>
        <dbReference type="ChEBI" id="CHEBI:28938"/>
        <dbReference type="ChEBI" id="CHEBI:29256"/>
        <dbReference type="ChEBI" id="CHEBI:58717"/>
        <dbReference type="EC" id="4.4.1.13"/>
    </reaction>
    <physiologicalReaction direction="left-to-right" evidence="22">
        <dbReference type="Rhea" id="RHEA:18122"/>
    </physiologicalReaction>
</comment>
<keyword evidence="26" id="KW-1185">Reference proteome</keyword>
<dbReference type="SUPFAM" id="SSF53383">
    <property type="entry name" value="PLP-dependent transferases"/>
    <property type="match status" value="1"/>
</dbReference>
<keyword evidence="11" id="KW-0007">Acetylation</keyword>
<dbReference type="PANTHER" id="PTHR43807">
    <property type="entry name" value="FI04487P"/>
    <property type="match status" value="1"/>
</dbReference>
<comment type="caution">
    <text evidence="25">The sequence shown here is derived from an EMBL/GenBank/DDBJ whole genome shotgun (WGS) entry which is preliminary data.</text>
</comment>
<evidence type="ECO:0000256" key="12">
    <source>
        <dbReference type="ARBA" id="ARBA00023239"/>
    </source>
</evidence>
<feature type="domain" description="Aminotransferase class I/classII large" evidence="24">
    <location>
        <begin position="180"/>
        <end position="557"/>
    </location>
</feature>
<evidence type="ECO:0000256" key="22">
    <source>
        <dbReference type="ARBA" id="ARBA00049325"/>
    </source>
</evidence>
<evidence type="ECO:0000256" key="3">
    <source>
        <dbReference type="ARBA" id="ARBA00011738"/>
    </source>
</evidence>
<comment type="catalytic activity">
    <reaction evidence="20">
        <text>L-kynurenine + glyoxylate = kynurenate + glycine + H2O</text>
        <dbReference type="Rhea" id="RHEA:65896"/>
        <dbReference type="ChEBI" id="CHEBI:15377"/>
        <dbReference type="ChEBI" id="CHEBI:36655"/>
        <dbReference type="ChEBI" id="CHEBI:57305"/>
        <dbReference type="ChEBI" id="CHEBI:57959"/>
        <dbReference type="ChEBI" id="CHEBI:58454"/>
        <dbReference type="EC" id="2.6.1.63"/>
    </reaction>
    <physiologicalReaction direction="left-to-right" evidence="20">
        <dbReference type="Rhea" id="RHEA:65897"/>
    </physiologicalReaction>
</comment>
<dbReference type="Gene3D" id="3.40.640.10">
    <property type="entry name" value="Type I PLP-dependent aspartate aminotransferase-like (Major domain)"/>
    <property type="match status" value="1"/>
</dbReference>
<keyword evidence="9" id="KW-0808">Transferase</keyword>
<dbReference type="EC" id="4.4.1.13" evidence="4"/>
<keyword evidence="8" id="KW-0032">Aminotransferase</keyword>
<dbReference type="GO" id="GO:0047315">
    <property type="term" value="F:kynurenine-glyoxylate transaminase activity"/>
    <property type="evidence" value="ECO:0007669"/>
    <property type="project" value="UniProtKB-EC"/>
</dbReference>
<reference evidence="25 26" key="1">
    <citation type="submission" date="2022-11" db="EMBL/GenBank/DDBJ databases">
        <title>Whole genome sequence of Eschrichtius robustus ER-17-0199.</title>
        <authorList>
            <person name="Bruniche-Olsen A."/>
            <person name="Black A.N."/>
            <person name="Fields C.J."/>
            <person name="Walden K."/>
            <person name="Dewoody J.A."/>
        </authorList>
    </citation>
    <scope>NUCLEOTIDE SEQUENCE [LARGE SCALE GENOMIC DNA]</scope>
    <source>
        <strain evidence="25">ER-17-0199</strain>
        <tissue evidence="25">Blubber</tissue>
    </source>
</reference>
<evidence type="ECO:0000256" key="16">
    <source>
        <dbReference type="ARBA" id="ARBA00031198"/>
    </source>
</evidence>
<dbReference type="GO" id="GO:0030170">
    <property type="term" value="F:pyridoxal phosphate binding"/>
    <property type="evidence" value="ECO:0007669"/>
    <property type="project" value="InterPro"/>
</dbReference>